<keyword evidence="1" id="KW-1133">Transmembrane helix</keyword>
<feature type="transmembrane region" description="Helical" evidence="1">
    <location>
        <begin position="12"/>
        <end position="33"/>
    </location>
</feature>
<evidence type="ECO:0008006" key="4">
    <source>
        <dbReference type="Google" id="ProtNLM"/>
    </source>
</evidence>
<proteinExistence type="predicted"/>
<evidence type="ECO:0000313" key="2">
    <source>
        <dbReference type="EMBL" id="MFC7297498.1"/>
    </source>
</evidence>
<organism evidence="2 3">
    <name type="scientific">Herminiimonas aquatilis</name>
    <dbReference type="NCBI Taxonomy" id="345342"/>
    <lineage>
        <taxon>Bacteria</taxon>
        <taxon>Pseudomonadati</taxon>
        <taxon>Pseudomonadota</taxon>
        <taxon>Betaproteobacteria</taxon>
        <taxon>Burkholderiales</taxon>
        <taxon>Oxalobacteraceae</taxon>
        <taxon>Herminiimonas</taxon>
    </lineage>
</organism>
<name>A0ABW2J2W8_9BURK</name>
<evidence type="ECO:0000313" key="3">
    <source>
        <dbReference type="Proteomes" id="UP001596379"/>
    </source>
</evidence>
<dbReference type="RefSeq" id="WP_382232641.1">
    <property type="nucleotide sequence ID" value="NZ_JBHTCC010000001.1"/>
</dbReference>
<sequence length="64" mass="7263">MTNSSIQRSTFWFVWRTPTLLAILTLFGLLAALLKTGVWHWAAWVALAIPVVAGLWFSFKRSGR</sequence>
<comment type="caution">
    <text evidence="2">The sequence shown here is derived from an EMBL/GenBank/DDBJ whole genome shotgun (WGS) entry which is preliminary data.</text>
</comment>
<dbReference type="Proteomes" id="UP001596379">
    <property type="component" value="Unassembled WGS sequence"/>
</dbReference>
<gene>
    <name evidence="2" type="ORF">ACFQO0_03500</name>
</gene>
<reference evidence="3" key="1">
    <citation type="journal article" date="2019" name="Int. J. Syst. Evol. Microbiol.">
        <title>The Global Catalogue of Microorganisms (GCM) 10K type strain sequencing project: providing services to taxonomists for standard genome sequencing and annotation.</title>
        <authorList>
            <consortium name="The Broad Institute Genomics Platform"/>
            <consortium name="The Broad Institute Genome Sequencing Center for Infectious Disease"/>
            <person name="Wu L."/>
            <person name="Ma J."/>
        </authorList>
    </citation>
    <scope>NUCLEOTIDE SEQUENCE [LARGE SCALE GENOMIC DNA]</scope>
    <source>
        <strain evidence="3">CCUG 36956</strain>
    </source>
</reference>
<protein>
    <recommendedName>
        <fullName evidence="4">DUF4175 domain-containing protein</fullName>
    </recommendedName>
</protein>
<evidence type="ECO:0000256" key="1">
    <source>
        <dbReference type="SAM" id="Phobius"/>
    </source>
</evidence>
<keyword evidence="1" id="KW-0812">Transmembrane</keyword>
<dbReference type="EMBL" id="JBHTCC010000001">
    <property type="protein sequence ID" value="MFC7297498.1"/>
    <property type="molecule type" value="Genomic_DNA"/>
</dbReference>
<feature type="transmembrane region" description="Helical" evidence="1">
    <location>
        <begin position="39"/>
        <end position="59"/>
    </location>
</feature>
<keyword evidence="3" id="KW-1185">Reference proteome</keyword>
<keyword evidence="1" id="KW-0472">Membrane</keyword>
<accession>A0ABW2J2W8</accession>